<keyword evidence="8" id="KW-0472">Membrane</keyword>
<reference key="1">
    <citation type="submission" date="2010-11" db="EMBL/GenBank/DDBJ databases">
        <title>The complete genome of Leadbetterella byssophila DSM 17132.</title>
        <authorList>
            <consortium name="US DOE Joint Genome Institute (JGI-PGF)"/>
            <person name="Lucas S."/>
            <person name="Copeland A."/>
            <person name="Lapidus A."/>
            <person name="Glavina del Rio T."/>
            <person name="Dalin E."/>
            <person name="Tice H."/>
            <person name="Bruce D."/>
            <person name="Goodwin L."/>
            <person name="Pitluck S."/>
            <person name="Kyrpides N."/>
            <person name="Mavromatis K."/>
            <person name="Ivanova N."/>
            <person name="Teshima H."/>
            <person name="Brettin T."/>
            <person name="Detter J.C."/>
            <person name="Han C."/>
            <person name="Tapia R."/>
            <person name="Land M."/>
            <person name="Hauser L."/>
            <person name="Markowitz V."/>
            <person name="Cheng J.-F."/>
            <person name="Hugenholtz P."/>
            <person name="Woyke T."/>
            <person name="Wu D."/>
            <person name="Tindall B."/>
            <person name="Pomrenke H.G."/>
            <person name="Brambilla E."/>
            <person name="Klenk H.-P."/>
            <person name="Eisen J.A."/>
        </authorList>
    </citation>
    <scope>NUCLEOTIDE SEQUENCE [LARGE SCALE GENOMIC DNA]</scope>
    <source>
        <strain>DSM 17132</strain>
    </source>
</reference>
<dbReference type="InterPro" id="IPR003594">
    <property type="entry name" value="HATPase_dom"/>
</dbReference>
<feature type="repeat" description="TPR" evidence="6">
    <location>
        <begin position="271"/>
        <end position="304"/>
    </location>
</feature>
<evidence type="ECO:0000256" key="5">
    <source>
        <dbReference type="ARBA" id="ARBA00023012"/>
    </source>
</evidence>
<dbReference type="eggNOG" id="COG4585">
    <property type="taxonomic scope" value="Bacteria"/>
</dbReference>
<dbReference type="AlphaFoldDB" id="E4RWE0"/>
<dbReference type="STRING" id="649349.Lbys_2337"/>
<keyword evidence="8" id="KW-1133">Transmembrane helix</keyword>
<dbReference type="RefSeq" id="WP_013409054.1">
    <property type="nucleotide sequence ID" value="NC_014655.1"/>
</dbReference>
<keyword evidence="6" id="KW-0802">TPR repeat</keyword>
<keyword evidence="8" id="KW-0812">Transmembrane</keyword>
<dbReference type="GO" id="GO:0004673">
    <property type="term" value="F:protein histidine kinase activity"/>
    <property type="evidence" value="ECO:0007669"/>
    <property type="project" value="UniProtKB-EC"/>
</dbReference>
<dbReference type="PANTHER" id="PTHR24421:SF10">
    <property type="entry name" value="NITRATE_NITRITE SENSOR PROTEIN NARQ"/>
    <property type="match status" value="1"/>
</dbReference>
<name>E4RWE0_LEAB4</name>
<evidence type="ECO:0000256" key="2">
    <source>
        <dbReference type="ARBA" id="ARBA00012438"/>
    </source>
</evidence>
<dbReference type="CDD" id="cd16917">
    <property type="entry name" value="HATPase_UhpB-NarQ-NarX-like"/>
    <property type="match status" value="1"/>
</dbReference>
<dbReference type="SUPFAM" id="SSF48452">
    <property type="entry name" value="TPR-like"/>
    <property type="match status" value="2"/>
</dbReference>
<dbReference type="eggNOG" id="COG0457">
    <property type="taxonomic scope" value="Bacteria"/>
</dbReference>
<keyword evidence="7" id="KW-0175">Coiled coil</keyword>
<evidence type="ECO:0000256" key="3">
    <source>
        <dbReference type="ARBA" id="ARBA00022679"/>
    </source>
</evidence>
<dbReference type="EMBL" id="CP002305">
    <property type="protein sequence ID" value="ADQ18013.1"/>
    <property type="molecule type" value="Genomic_DNA"/>
</dbReference>
<dbReference type="PROSITE" id="PS50109">
    <property type="entry name" value="HIS_KIN"/>
    <property type="match status" value="1"/>
</dbReference>
<dbReference type="Pfam" id="PF02518">
    <property type="entry name" value="HATPase_c"/>
    <property type="match status" value="1"/>
</dbReference>
<dbReference type="InterPro" id="IPR011990">
    <property type="entry name" value="TPR-like_helical_dom_sf"/>
</dbReference>
<dbReference type="SMART" id="SM00387">
    <property type="entry name" value="HATPase_c"/>
    <property type="match status" value="1"/>
</dbReference>
<dbReference type="PANTHER" id="PTHR24421">
    <property type="entry name" value="NITRATE/NITRITE SENSOR PROTEIN NARX-RELATED"/>
    <property type="match status" value="1"/>
</dbReference>
<dbReference type="GO" id="GO:0000160">
    <property type="term" value="P:phosphorelay signal transduction system"/>
    <property type="evidence" value="ECO:0007669"/>
    <property type="project" value="UniProtKB-KW"/>
</dbReference>
<dbReference type="PROSITE" id="PS50005">
    <property type="entry name" value="TPR"/>
    <property type="match status" value="3"/>
</dbReference>
<dbReference type="InterPro" id="IPR019734">
    <property type="entry name" value="TPR_rpt"/>
</dbReference>
<keyword evidence="4 11" id="KW-0418">Kinase</keyword>
<accession>E4RWE0</accession>
<keyword evidence="9" id="KW-0732">Signal</keyword>
<evidence type="ECO:0000256" key="9">
    <source>
        <dbReference type="SAM" id="SignalP"/>
    </source>
</evidence>
<dbReference type="Proteomes" id="UP000007435">
    <property type="component" value="Chromosome"/>
</dbReference>
<dbReference type="InterPro" id="IPR050482">
    <property type="entry name" value="Sensor_HK_TwoCompSys"/>
</dbReference>
<evidence type="ECO:0000256" key="7">
    <source>
        <dbReference type="SAM" id="Coils"/>
    </source>
</evidence>
<feature type="transmembrane region" description="Helical" evidence="8">
    <location>
        <begin position="382"/>
        <end position="399"/>
    </location>
</feature>
<dbReference type="Gene3D" id="1.20.5.1930">
    <property type="match status" value="1"/>
</dbReference>
<evidence type="ECO:0000256" key="8">
    <source>
        <dbReference type="SAM" id="Phobius"/>
    </source>
</evidence>
<feature type="signal peptide" evidence="9">
    <location>
        <begin position="1"/>
        <end position="22"/>
    </location>
</feature>
<dbReference type="InterPro" id="IPR005467">
    <property type="entry name" value="His_kinase_dom"/>
</dbReference>
<evidence type="ECO:0000313" key="12">
    <source>
        <dbReference type="Proteomes" id="UP000007435"/>
    </source>
</evidence>
<gene>
    <name evidence="11" type="ordered locus">Lbys_2337</name>
</gene>
<protein>
    <recommendedName>
        <fullName evidence="2">histidine kinase</fullName>
        <ecNumber evidence="2">2.7.13.3</ecNumber>
    </recommendedName>
</protein>
<feature type="repeat" description="TPR" evidence="6">
    <location>
        <begin position="112"/>
        <end position="145"/>
    </location>
</feature>
<feature type="chain" id="PRO_5003188213" description="histidine kinase" evidence="9">
    <location>
        <begin position="23"/>
        <end position="617"/>
    </location>
</feature>
<keyword evidence="3" id="KW-0808">Transferase</keyword>
<feature type="repeat" description="TPR" evidence="6">
    <location>
        <begin position="232"/>
        <end position="265"/>
    </location>
</feature>
<dbReference type="SUPFAM" id="SSF55874">
    <property type="entry name" value="ATPase domain of HSP90 chaperone/DNA topoisomerase II/histidine kinase"/>
    <property type="match status" value="1"/>
</dbReference>
<keyword evidence="12" id="KW-1185">Reference proteome</keyword>
<dbReference type="Pfam" id="PF13424">
    <property type="entry name" value="TPR_12"/>
    <property type="match status" value="2"/>
</dbReference>
<evidence type="ECO:0000256" key="4">
    <source>
        <dbReference type="ARBA" id="ARBA00022777"/>
    </source>
</evidence>
<organism evidence="11 12">
    <name type="scientific">Leadbetterella byssophila (strain DSM 17132 / JCM 16389 / KACC 11308 / NBRC 106382 / 4M15)</name>
    <dbReference type="NCBI Taxonomy" id="649349"/>
    <lineage>
        <taxon>Bacteria</taxon>
        <taxon>Pseudomonadati</taxon>
        <taxon>Bacteroidota</taxon>
        <taxon>Cytophagia</taxon>
        <taxon>Cytophagales</taxon>
        <taxon>Leadbetterellaceae</taxon>
        <taxon>Leadbetterella</taxon>
    </lineage>
</organism>
<comment type="catalytic activity">
    <reaction evidence="1">
        <text>ATP + protein L-histidine = ADP + protein N-phospho-L-histidine.</text>
        <dbReference type="EC" id="2.7.13.3"/>
    </reaction>
</comment>
<dbReference type="EC" id="2.7.13.3" evidence="2"/>
<evidence type="ECO:0000256" key="1">
    <source>
        <dbReference type="ARBA" id="ARBA00000085"/>
    </source>
</evidence>
<evidence type="ECO:0000256" key="6">
    <source>
        <dbReference type="PROSITE-ProRule" id="PRU00339"/>
    </source>
</evidence>
<proteinExistence type="predicted"/>
<keyword evidence="5" id="KW-0902">Two-component regulatory system</keyword>
<dbReference type="OrthoDB" id="9760839at2"/>
<dbReference type="Gene3D" id="3.30.565.10">
    <property type="entry name" value="Histidine kinase-like ATPase, C-terminal domain"/>
    <property type="match status" value="1"/>
</dbReference>
<evidence type="ECO:0000313" key="11">
    <source>
        <dbReference type="EMBL" id="ADQ18013.1"/>
    </source>
</evidence>
<sequence>MNWTLKGSLTLFVLLTIPPLKAQTSLQDSSKVYWYIELGDQKNAKNAIDSAEYYYQMAGDLAEKIGFDKGYLEFTGHYTGFLYRQARYQDALKVAERQLVVGQRSKDLTRTANAYNNMALQYQAMGNMQEAAKSLMKALDISHRSKDQVNQQKYYTNLGSLFIDLKDYKKAVRYAGKGHELAVSLKDTFKIGRSLINLMVAEILDEQLDQAEKHAKEAVLIGEKYQSNDLIMSAYCNLGDIYLRKKDYKTGLETLLRALPLLPNSPPDYQAYVYQGIANAYKYLGQYHEANQYFSKALNPGNEYLPRAEYSALLLSGSEIKEALGDYKDALNLRKQYELLNDSLLNENTQKNLHDLEIQYQTAEKELKLAQQQLEIDRRNKWIIYASSLVAVLIGLLIFSQKINRQKRKTMETLHRSNLLEAQLAGEEEERSRTARELHDGVASILSAAKLHLQPSTPIYSLVDHALQEVRNISHNMAAEVVGSEGLSYAVREFCQRVSHPLLNIEYIQVGELPKMNKGDELLLYRSIQEAVTNIVKHAQASEALVQIASDGTRMTVSIEDNGVGFDPDQLKKPGIGLKSLASRIHLLDGTYEVVSAPGNSTSVYIECSFEKDNIPA</sequence>
<reference evidence="11 12" key="2">
    <citation type="journal article" date="2011" name="Stand. Genomic Sci.">
        <title>Complete genome sequence of Leadbetterella byssophila type strain (4M15).</title>
        <authorList>
            <person name="Abt B."/>
            <person name="Teshima H."/>
            <person name="Lucas S."/>
            <person name="Lapidus A."/>
            <person name="Del Rio T.G."/>
            <person name="Nolan M."/>
            <person name="Tice H."/>
            <person name="Cheng J.F."/>
            <person name="Pitluck S."/>
            <person name="Liolios K."/>
            <person name="Pagani I."/>
            <person name="Ivanova N."/>
            <person name="Mavromatis K."/>
            <person name="Pati A."/>
            <person name="Tapia R."/>
            <person name="Han C."/>
            <person name="Goodwin L."/>
            <person name="Chen A."/>
            <person name="Palaniappan K."/>
            <person name="Land M."/>
            <person name="Hauser L."/>
            <person name="Chang Y.J."/>
            <person name="Jeffries C.D."/>
            <person name="Rohde M."/>
            <person name="Goker M."/>
            <person name="Tindall B.J."/>
            <person name="Detter J.C."/>
            <person name="Woyke T."/>
            <person name="Bristow J."/>
            <person name="Eisen J.A."/>
            <person name="Markowitz V."/>
            <person name="Hugenholtz P."/>
            <person name="Klenk H.P."/>
            <person name="Kyrpides N.C."/>
        </authorList>
    </citation>
    <scope>NUCLEOTIDE SEQUENCE [LARGE SCALE GENOMIC DNA]</scope>
    <source>
        <strain evidence="12">DSM 17132 / JCM 16389 / KACC 11308 / NBRC 106382 / 4M15</strain>
    </source>
</reference>
<dbReference type="KEGG" id="lby:Lbys_2337"/>
<feature type="coiled-coil region" evidence="7">
    <location>
        <begin position="327"/>
        <end position="380"/>
    </location>
</feature>
<dbReference type="HOGENOM" id="CLU_000445_106_2_10"/>
<feature type="domain" description="Histidine kinase" evidence="10">
    <location>
        <begin position="519"/>
        <end position="612"/>
    </location>
</feature>
<dbReference type="SMART" id="SM00028">
    <property type="entry name" value="TPR"/>
    <property type="match status" value="5"/>
</dbReference>
<dbReference type="InterPro" id="IPR036890">
    <property type="entry name" value="HATPase_C_sf"/>
</dbReference>
<dbReference type="Gene3D" id="1.25.40.10">
    <property type="entry name" value="Tetratricopeptide repeat domain"/>
    <property type="match status" value="2"/>
</dbReference>
<evidence type="ECO:0000259" key="10">
    <source>
        <dbReference type="PROSITE" id="PS50109"/>
    </source>
</evidence>